<comment type="caution">
    <text evidence="2">The sequence shown here is derived from an EMBL/GenBank/DDBJ whole genome shotgun (WGS) entry which is preliminary data.</text>
</comment>
<accession>A0A1F6V0Z5</accession>
<evidence type="ECO:0000256" key="1">
    <source>
        <dbReference type="SAM" id="Phobius"/>
    </source>
</evidence>
<dbReference type="EMBL" id="MFTN01000008">
    <property type="protein sequence ID" value="OGI63288.1"/>
    <property type="molecule type" value="Genomic_DNA"/>
</dbReference>
<dbReference type="InterPro" id="IPR006059">
    <property type="entry name" value="SBP"/>
</dbReference>
<dbReference type="Pfam" id="PF01547">
    <property type="entry name" value="SBP_bac_1"/>
    <property type="match status" value="1"/>
</dbReference>
<sequence>MKTNNFQIIVIVVFIALAIFGVFVFSGAIPIGDNSDDAGGLGTVVLWGTISSDAIFPLLESFNNANQSFVVNYVEKQKDTFDRDLLEALASGTGPDMIFLPDNLAFRYANKIFTVPYQSFSLASFKNTYASAGEVFLNSKGIMAFPLSIDPLVMYYNRSILDGSGIVYPPSFWDEFSQLVPFLTKKDGANKIVQSAVALGHFSNIAHAKAIISSLFMQTGDTIITEKDGFFSSTLGIGKQRDPSLILRFYTDFADPSKNVYSWNKSFPYSTEAFSAGNLAFYFGYGSELQSLVDKNPNQNFLAAPFPQIRDAGFKLTGAEVTGIAVLSSSKNFNTSILAANLMASSDFAAKFATILGMAPARRDLLAVKPSDAFTPIFYNSALYAKNWLDPSPKDTDDIFRKMIDAVLSNSMAPLDAIRDGSGKLQLLLSK</sequence>
<proteinExistence type="predicted"/>
<dbReference type="AlphaFoldDB" id="A0A1F6V0Z5"/>
<keyword evidence="1" id="KW-0812">Transmembrane</keyword>
<evidence type="ECO:0000313" key="3">
    <source>
        <dbReference type="Proteomes" id="UP000177602"/>
    </source>
</evidence>
<organism evidence="2 3">
    <name type="scientific">Candidatus Nomurabacteria bacterium RIFCSPHIGHO2_01_FULL_40_12</name>
    <dbReference type="NCBI Taxonomy" id="1801737"/>
    <lineage>
        <taxon>Bacteria</taxon>
        <taxon>Candidatus Nomuraibacteriota</taxon>
    </lineage>
</organism>
<evidence type="ECO:0000313" key="2">
    <source>
        <dbReference type="EMBL" id="OGI63288.1"/>
    </source>
</evidence>
<dbReference type="Gene3D" id="3.40.190.10">
    <property type="entry name" value="Periplasmic binding protein-like II"/>
    <property type="match status" value="1"/>
</dbReference>
<dbReference type="STRING" id="1801737.A2818_02780"/>
<dbReference type="PANTHER" id="PTHR43649">
    <property type="entry name" value="ARABINOSE-BINDING PROTEIN-RELATED"/>
    <property type="match status" value="1"/>
</dbReference>
<gene>
    <name evidence="2" type="ORF">A2818_02780</name>
</gene>
<feature type="transmembrane region" description="Helical" evidence="1">
    <location>
        <begin position="6"/>
        <end position="26"/>
    </location>
</feature>
<keyword evidence="1" id="KW-1133">Transmembrane helix</keyword>
<reference evidence="2 3" key="1">
    <citation type="journal article" date="2016" name="Nat. Commun.">
        <title>Thousands of microbial genomes shed light on interconnected biogeochemical processes in an aquifer system.</title>
        <authorList>
            <person name="Anantharaman K."/>
            <person name="Brown C.T."/>
            <person name="Hug L.A."/>
            <person name="Sharon I."/>
            <person name="Castelle C.J."/>
            <person name="Probst A.J."/>
            <person name="Thomas B.C."/>
            <person name="Singh A."/>
            <person name="Wilkins M.J."/>
            <person name="Karaoz U."/>
            <person name="Brodie E.L."/>
            <person name="Williams K.H."/>
            <person name="Hubbard S.S."/>
            <person name="Banfield J.F."/>
        </authorList>
    </citation>
    <scope>NUCLEOTIDE SEQUENCE [LARGE SCALE GENOMIC DNA]</scope>
</reference>
<dbReference type="Proteomes" id="UP000177602">
    <property type="component" value="Unassembled WGS sequence"/>
</dbReference>
<dbReference type="SUPFAM" id="SSF53850">
    <property type="entry name" value="Periplasmic binding protein-like II"/>
    <property type="match status" value="1"/>
</dbReference>
<dbReference type="PANTHER" id="PTHR43649:SF12">
    <property type="entry name" value="DIACETYLCHITOBIOSE BINDING PROTEIN DASA"/>
    <property type="match status" value="1"/>
</dbReference>
<evidence type="ECO:0008006" key="4">
    <source>
        <dbReference type="Google" id="ProtNLM"/>
    </source>
</evidence>
<protein>
    <recommendedName>
        <fullName evidence="4">Sugar ABC transporter substrate-binding protein</fullName>
    </recommendedName>
</protein>
<dbReference type="InterPro" id="IPR050490">
    <property type="entry name" value="Bact_solute-bd_prot1"/>
</dbReference>
<keyword evidence="1" id="KW-0472">Membrane</keyword>
<name>A0A1F6V0Z5_9BACT</name>